<dbReference type="OrthoDB" id="5794738at2759"/>
<evidence type="ECO:0000313" key="3">
    <source>
        <dbReference type="Proteomes" id="UP000276776"/>
    </source>
</evidence>
<keyword evidence="1" id="KW-0472">Membrane</keyword>
<keyword evidence="3" id="KW-1185">Reference proteome</keyword>
<evidence type="ECO:0000313" key="2">
    <source>
        <dbReference type="EMBL" id="VDN07358.1"/>
    </source>
</evidence>
<dbReference type="Proteomes" id="UP000276776">
    <property type="component" value="Unassembled WGS sequence"/>
</dbReference>
<name>A0A0N5D9A8_THECL</name>
<dbReference type="EMBL" id="UYYF01004859">
    <property type="protein sequence ID" value="VDN07358.1"/>
    <property type="molecule type" value="Genomic_DNA"/>
</dbReference>
<reference evidence="4" key="1">
    <citation type="submission" date="2017-02" db="UniProtKB">
        <authorList>
            <consortium name="WormBaseParasite"/>
        </authorList>
    </citation>
    <scope>IDENTIFICATION</scope>
</reference>
<organism evidence="4">
    <name type="scientific">Thelazia callipaeda</name>
    <name type="common">Oriental eyeworm</name>
    <name type="synonym">Parasitic nematode</name>
    <dbReference type="NCBI Taxonomy" id="103827"/>
    <lineage>
        <taxon>Eukaryota</taxon>
        <taxon>Metazoa</taxon>
        <taxon>Ecdysozoa</taxon>
        <taxon>Nematoda</taxon>
        <taxon>Chromadorea</taxon>
        <taxon>Rhabditida</taxon>
        <taxon>Spirurina</taxon>
        <taxon>Spiruromorpha</taxon>
        <taxon>Thelazioidea</taxon>
        <taxon>Thelaziidae</taxon>
        <taxon>Thelazia</taxon>
    </lineage>
</organism>
<sequence length="194" mass="22580">MRAHMLKWNGCQPPYHKYAVYLVCGFELIISAVSMAIAQKYYELCTILFPIAIYMFDDTKQKQIPDFIWSQKERQILGNHEMKLLLLWCTSTIAVFMAMLLIIPFFFKFQKPRSNRERSLRIAVSYGLAILFISLVLINGAVLIWLFITAPDDNRLFYKLFDSSVKEEIFLTKIEKGLDCISDDDKELDPTIVS</sequence>
<proteinExistence type="predicted"/>
<feature type="transmembrane region" description="Helical" evidence="1">
    <location>
        <begin position="85"/>
        <end position="107"/>
    </location>
</feature>
<keyword evidence="1" id="KW-0812">Transmembrane</keyword>
<accession>A0A0N5D9A8</accession>
<reference evidence="2 3" key="2">
    <citation type="submission" date="2018-11" db="EMBL/GenBank/DDBJ databases">
        <authorList>
            <consortium name="Pathogen Informatics"/>
        </authorList>
    </citation>
    <scope>NUCLEOTIDE SEQUENCE [LARGE SCALE GENOMIC DNA]</scope>
</reference>
<evidence type="ECO:0000313" key="4">
    <source>
        <dbReference type="WBParaSite" id="TCLT_0000971501-mRNA-1"/>
    </source>
</evidence>
<dbReference type="AlphaFoldDB" id="A0A0N5D9A8"/>
<keyword evidence="1" id="KW-1133">Transmembrane helix</keyword>
<feature type="transmembrane region" description="Helical" evidence="1">
    <location>
        <begin position="128"/>
        <end position="148"/>
    </location>
</feature>
<dbReference type="OMA" id="FFDFNDK"/>
<protein>
    <submittedName>
        <fullName evidence="2 4">Uncharacterized protein</fullName>
    </submittedName>
</protein>
<evidence type="ECO:0000256" key="1">
    <source>
        <dbReference type="SAM" id="Phobius"/>
    </source>
</evidence>
<dbReference type="WBParaSite" id="TCLT_0000971501-mRNA-1">
    <property type="protein sequence ID" value="TCLT_0000971501-mRNA-1"/>
    <property type="gene ID" value="TCLT_0000971501"/>
</dbReference>
<feature type="transmembrane region" description="Helical" evidence="1">
    <location>
        <begin position="20"/>
        <end position="38"/>
    </location>
</feature>
<gene>
    <name evidence="2" type="ORF">TCLT_LOCUS9704</name>
</gene>